<keyword evidence="5 13" id="KW-0227">DNA damage</keyword>
<comment type="similarity">
    <text evidence="1 13 14">Belongs to the peptidase S24 family.</text>
</comment>
<dbReference type="InterPro" id="IPR036388">
    <property type="entry name" value="WH-like_DNA-bd_sf"/>
</dbReference>
<feature type="domain" description="LexA repressor DNA-binding" evidence="16">
    <location>
        <begin position="1"/>
        <end position="65"/>
    </location>
</feature>
<keyword evidence="8 13" id="KW-0805">Transcription regulation</keyword>
<evidence type="ECO:0000256" key="1">
    <source>
        <dbReference type="ARBA" id="ARBA00007484"/>
    </source>
</evidence>
<feature type="DNA-binding region" description="H-T-H motif" evidence="13">
    <location>
        <begin position="28"/>
        <end position="48"/>
    </location>
</feature>
<dbReference type="InterPro" id="IPR036390">
    <property type="entry name" value="WH_DNA-bd_sf"/>
</dbReference>
<evidence type="ECO:0000256" key="8">
    <source>
        <dbReference type="ARBA" id="ARBA00023015"/>
    </source>
</evidence>
<dbReference type="GO" id="GO:0045892">
    <property type="term" value="P:negative regulation of DNA-templated transcription"/>
    <property type="evidence" value="ECO:0007669"/>
    <property type="project" value="UniProtKB-UniRule"/>
</dbReference>
<comment type="catalytic activity">
    <reaction evidence="13">
        <text>Hydrolysis of Ala-|-Gly bond in repressor LexA.</text>
        <dbReference type="EC" id="3.4.21.88"/>
    </reaction>
</comment>
<dbReference type="InterPro" id="IPR006199">
    <property type="entry name" value="LexA_DNA-bd_dom"/>
</dbReference>
<evidence type="ECO:0000256" key="7">
    <source>
        <dbReference type="ARBA" id="ARBA00022813"/>
    </source>
</evidence>
<dbReference type="InterPro" id="IPR036286">
    <property type="entry name" value="LexA/Signal_pep-like_sf"/>
</dbReference>
<evidence type="ECO:0000256" key="3">
    <source>
        <dbReference type="ARBA" id="ARBA00022491"/>
    </source>
</evidence>
<dbReference type="PANTHER" id="PTHR33516">
    <property type="entry name" value="LEXA REPRESSOR"/>
    <property type="match status" value="1"/>
</dbReference>
<dbReference type="Gene3D" id="1.10.10.10">
    <property type="entry name" value="Winged helix-like DNA-binding domain superfamily/Winged helix DNA-binding domain"/>
    <property type="match status" value="1"/>
</dbReference>
<dbReference type="InterPro" id="IPR006200">
    <property type="entry name" value="LexA"/>
</dbReference>
<keyword evidence="12 13" id="KW-0742">SOS response</keyword>
<keyword evidence="18" id="KW-1185">Reference proteome</keyword>
<dbReference type="GO" id="GO:0006260">
    <property type="term" value="P:DNA replication"/>
    <property type="evidence" value="ECO:0007669"/>
    <property type="project" value="UniProtKB-UniRule"/>
</dbReference>
<keyword evidence="9 13" id="KW-0238">DNA-binding</keyword>
<dbReference type="Pfam" id="PF01726">
    <property type="entry name" value="LexA_DNA_bind"/>
    <property type="match status" value="1"/>
</dbReference>
<name>A0A251X6D9_9GAMM</name>
<dbReference type="GO" id="GO:0004252">
    <property type="term" value="F:serine-type endopeptidase activity"/>
    <property type="evidence" value="ECO:0007669"/>
    <property type="project" value="UniProtKB-UniRule"/>
</dbReference>
<dbReference type="GO" id="GO:0009432">
    <property type="term" value="P:SOS response"/>
    <property type="evidence" value="ECO:0007669"/>
    <property type="project" value="UniProtKB-UniRule"/>
</dbReference>
<feature type="domain" description="Peptidase S24/S26A/S26B/S26C" evidence="15">
    <location>
        <begin position="90"/>
        <end position="207"/>
    </location>
</feature>
<keyword evidence="4 13" id="KW-0235">DNA replication</keyword>
<dbReference type="Pfam" id="PF00717">
    <property type="entry name" value="Peptidase_S24"/>
    <property type="match status" value="1"/>
</dbReference>
<feature type="active site" description="For autocatalytic cleavage activity" evidence="13">
    <location>
        <position position="132"/>
    </location>
</feature>
<dbReference type="OrthoDB" id="9802364at2"/>
<keyword evidence="10 13" id="KW-0804">Transcription</keyword>
<evidence type="ECO:0000256" key="13">
    <source>
        <dbReference type="HAMAP-Rule" id="MF_00015"/>
    </source>
</evidence>
<reference evidence="17 18" key="1">
    <citation type="submission" date="2016-12" db="EMBL/GenBank/DDBJ databases">
        <title>Thioflexothrix psekupsii D3 genome sequencing and assembly.</title>
        <authorList>
            <person name="Fomenkov A."/>
            <person name="Vincze T."/>
            <person name="Grabovich M."/>
            <person name="Anton B.P."/>
            <person name="Dubinina G."/>
            <person name="Orlova M."/>
            <person name="Belousova E."/>
            <person name="Roberts R.J."/>
        </authorList>
    </citation>
    <scope>NUCLEOTIDE SEQUENCE [LARGE SCALE GENOMIC DNA]</scope>
    <source>
        <strain evidence="17">D3</strain>
    </source>
</reference>
<dbReference type="SUPFAM" id="SSF46785">
    <property type="entry name" value="Winged helix' DNA-binding domain"/>
    <property type="match status" value="1"/>
</dbReference>
<dbReference type="HAMAP" id="MF_00015">
    <property type="entry name" value="LexA"/>
    <property type="match status" value="1"/>
</dbReference>
<organism evidence="17 18">
    <name type="scientific">Thioflexithrix psekupsensis</name>
    <dbReference type="NCBI Taxonomy" id="1570016"/>
    <lineage>
        <taxon>Bacteria</taxon>
        <taxon>Pseudomonadati</taxon>
        <taxon>Pseudomonadota</taxon>
        <taxon>Gammaproteobacteria</taxon>
        <taxon>Thiotrichales</taxon>
        <taxon>Thioflexithrix</taxon>
    </lineage>
</organism>
<dbReference type="SUPFAM" id="SSF51306">
    <property type="entry name" value="LexA/Signal peptidase"/>
    <property type="match status" value="1"/>
</dbReference>
<dbReference type="InterPro" id="IPR006197">
    <property type="entry name" value="Peptidase_S24_LexA"/>
</dbReference>
<evidence type="ECO:0000256" key="2">
    <source>
        <dbReference type="ARBA" id="ARBA00011738"/>
    </source>
</evidence>
<evidence type="ECO:0000259" key="15">
    <source>
        <dbReference type="Pfam" id="PF00717"/>
    </source>
</evidence>
<dbReference type="Gene3D" id="2.10.109.10">
    <property type="entry name" value="Umud Fragment, subunit A"/>
    <property type="match status" value="1"/>
</dbReference>
<keyword evidence="3 13" id="KW-0678">Repressor</keyword>
<evidence type="ECO:0000313" key="17">
    <source>
        <dbReference type="EMBL" id="OUD13182.1"/>
    </source>
</evidence>
<feature type="active site" description="For autocatalytic cleavage activity" evidence="13">
    <location>
        <position position="169"/>
    </location>
</feature>
<evidence type="ECO:0000256" key="9">
    <source>
        <dbReference type="ARBA" id="ARBA00023125"/>
    </source>
</evidence>
<evidence type="ECO:0000256" key="5">
    <source>
        <dbReference type="ARBA" id="ARBA00022763"/>
    </source>
</evidence>
<evidence type="ECO:0000256" key="4">
    <source>
        <dbReference type="ARBA" id="ARBA00022705"/>
    </source>
</evidence>
<dbReference type="PANTHER" id="PTHR33516:SF2">
    <property type="entry name" value="LEXA REPRESSOR-RELATED"/>
    <property type="match status" value="1"/>
</dbReference>
<dbReference type="NCBIfam" id="TIGR00498">
    <property type="entry name" value="lexA"/>
    <property type="match status" value="1"/>
</dbReference>
<dbReference type="GO" id="GO:0006508">
    <property type="term" value="P:proteolysis"/>
    <property type="evidence" value="ECO:0007669"/>
    <property type="project" value="InterPro"/>
</dbReference>
<evidence type="ECO:0000256" key="10">
    <source>
        <dbReference type="ARBA" id="ARBA00023163"/>
    </source>
</evidence>
<dbReference type="EC" id="3.4.21.88" evidence="13"/>
<dbReference type="PRINTS" id="PR00726">
    <property type="entry name" value="LEXASERPTASE"/>
</dbReference>
<comment type="function">
    <text evidence="13">Represses a number of genes involved in the response to DNA damage (SOS response), including recA and lexA. In the presence of single-stranded DNA, RecA interacts with LexA causing an autocatalytic cleavage which disrupts the DNA-binding part of LexA, leading to derepression of the SOS regulon and eventually DNA repair.</text>
</comment>
<dbReference type="FunFam" id="1.10.10.10:FF:000009">
    <property type="entry name" value="LexA repressor"/>
    <property type="match status" value="1"/>
</dbReference>
<proteinExistence type="inferred from homology"/>
<dbReference type="RefSeq" id="WP_086488630.1">
    <property type="nucleotide sequence ID" value="NZ_MSLT01000018.1"/>
</dbReference>
<dbReference type="GO" id="GO:0003677">
    <property type="term" value="F:DNA binding"/>
    <property type="evidence" value="ECO:0007669"/>
    <property type="project" value="UniProtKB-UniRule"/>
</dbReference>
<evidence type="ECO:0000256" key="6">
    <source>
        <dbReference type="ARBA" id="ARBA00022801"/>
    </source>
</evidence>
<keyword evidence="7 13" id="KW-0068">Autocatalytic cleavage</keyword>
<dbReference type="InterPro" id="IPR050077">
    <property type="entry name" value="LexA_repressor"/>
</dbReference>
<dbReference type="Proteomes" id="UP000194798">
    <property type="component" value="Unassembled WGS sequence"/>
</dbReference>
<comment type="caution">
    <text evidence="17">The sequence shown here is derived from an EMBL/GenBank/DDBJ whole genome shotgun (WGS) entry which is preliminary data.</text>
</comment>
<keyword evidence="6 13" id="KW-0378">Hydrolase</keyword>
<comment type="subunit">
    <text evidence="2 13">Homodimer.</text>
</comment>
<evidence type="ECO:0000256" key="11">
    <source>
        <dbReference type="ARBA" id="ARBA00023204"/>
    </source>
</evidence>
<evidence type="ECO:0000259" key="16">
    <source>
        <dbReference type="Pfam" id="PF01726"/>
    </source>
</evidence>
<dbReference type="AlphaFoldDB" id="A0A251X6D9"/>
<evidence type="ECO:0000256" key="12">
    <source>
        <dbReference type="ARBA" id="ARBA00023236"/>
    </source>
</evidence>
<evidence type="ECO:0000256" key="14">
    <source>
        <dbReference type="RuleBase" id="RU003991"/>
    </source>
</evidence>
<evidence type="ECO:0000313" key="18">
    <source>
        <dbReference type="Proteomes" id="UP000194798"/>
    </source>
</evidence>
<gene>
    <name evidence="13" type="primary">lexA</name>
    <name evidence="17" type="ORF">TPSD3_11105</name>
</gene>
<accession>A0A251X6D9</accession>
<dbReference type="GO" id="GO:0006281">
    <property type="term" value="P:DNA repair"/>
    <property type="evidence" value="ECO:0007669"/>
    <property type="project" value="UniProtKB-UniRule"/>
</dbReference>
<dbReference type="InterPro" id="IPR015927">
    <property type="entry name" value="Peptidase_S24_S26A/B/C"/>
</dbReference>
<dbReference type="FunFam" id="2.10.109.10:FF:000001">
    <property type="entry name" value="LexA repressor"/>
    <property type="match status" value="1"/>
</dbReference>
<protein>
    <recommendedName>
        <fullName evidence="13">LexA repressor</fullName>
        <ecNumber evidence="13">3.4.21.88</ecNumber>
    </recommendedName>
</protein>
<dbReference type="CDD" id="cd06529">
    <property type="entry name" value="S24_LexA-like"/>
    <property type="match status" value="1"/>
</dbReference>
<keyword evidence="11 13" id="KW-0234">DNA repair</keyword>
<dbReference type="EMBL" id="MSLT01000018">
    <property type="protein sequence ID" value="OUD13182.1"/>
    <property type="molecule type" value="Genomic_DNA"/>
</dbReference>
<dbReference type="InterPro" id="IPR039418">
    <property type="entry name" value="LexA-like"/>
</dbReference>
<feature type="site" description="Cleavage; by autolysis" evidence="13">
    <location>
        <begin position="97"/>
        <end position="98"/>
    </location>
</feature>
<sequence length="217" mass="24243">MSQLTARQLDILSLIHHWMRTEGRPPTRSEIAAAFGFKSPNSAEQHLKALERKGALTLSPGRSRGIQLDEQALLSLQMESPPPVSPLNLPVIGRVAAGMPILAQEHIDMFYQVDPHLFRPAANYLLRVQGQSMRDAGILSHDLLAVHQTHRVNQGQIVVVRIEEEVTVKRFHGINDNHLHLSPDNPEFDPMVLDLSRQQVVIEGVVVGVIRNYTETS</sequence>